<gene>
    <name evidence="2" type="ORF">DKK79_06115</name>
</gene>
<comment type="caution">
    <text evidence="2">The sequence shown here is derived from an EMBL/GenBank/DDBJ whole genome shotgun (WGS) entry which is preliminary data.</text>
</comment>
<sequence>MLDELDQKGDYLIGKYYKDPNSLTDAEAQQLRYSLTRYYQQVEGMSGKEAAKQSINDLLTGNWGYRAHNYDYPYLGYKEQKIEWMDNYFEDKSIFDRILGGRPQSEDEKYFQGEYAWQQYLKATEWEREVGRPVMNFLPGGIGFIYNSIDTLQGSYALGEGIGQIYRDGKFTTDTVLKLTDGVLTFTPVVVSKSIHKGNSTGIINDDILSNYPQMGLAPEPNAIGNINSGKMGSMTIEKGASLNADELKAGIGFLGLGYDVIAKKEVNLNHVKTPDFYVEGIGKVDVYTPEILRTKTILNMIEKKNNQTNSIIIQADLPKSQITEIVNRTWGKPSTNNINTLFFQNSIGRIYRYDRPNKGGK</sequence>
<dbReference type="InterPro" id="IPR040559">
    <property type="entry name" value="CdiA_C"/>
</dbReference>
<proteinExistence type="predicted"/>
<evidence type="ECO:0000313" key="2">
    <source>
        <dbReference type="EMBL" id="PXZ03953.1"/>
    </source>
</evidence>
<dbReference type="Gene3D" id="3.40.1350.120">
    <property type="match status" value="1"/>
</dbReference>
<dbReference type="AlphaFoldDB" id="A0A2V4DUN5"/>
<organism evidence="2 3">
    <name type="scientific">Gilliamella apicola</name>
    <dbReference type="NCBI Taxonomy" id="1196095"/>
    <lineage>
        <taxon>Bacteria</taxon>
        <taxon>Pseudomonadati</taxon>
        <taxon>Pseudomonadota</taxon>
        <taxon>Gammaproteobacteria</taxon>
        <taxon>Orbales</taxon>
        <taxon>Orbaceae</taxon>
        <taxon>Gilliamella</taxon>
    </lineage>
</organism>
<dbReference type="EMBL" id="QGLP01000005">
    <property type="protein sequence ID" value="PXZ03953.1"/>
    <property type="molecule type" value="Genomic_DNA"/>
</dbReference>
<evidence type="ECO:0000313" key="3">
    <source>
        <dbReference type="Proteomes" id="UP000247483"/>
    </source>
</evidence>
<dbReference type="Proteomes" id="UP000247483">
    <property type="component" value="Unassembled WGS sequence"/>
</dbReference>
<dbReference type="CDD" id="cd20727">
    <property type="entry name" value="CDI_toxin_Bp_tRNase-like"/>
    <property type="match status" value="1"/>
</dbReference>
<reference evidence="2 3" key="1">
    <citation type="submission" date="2018-05" db="EMBL/GenBank/DDBJ databases">
        <title>Reference genomes for bee gut microbiota database.</title>
        <authorList>
            <person name="Ellegaard K.M."/>
        </authorList>
    </citation>
    <scope>NUCLEOTIDE SEQUENCE [LARGE SCALE GENOMIC DNA]</scope>
    <source>
        <strain evidence="2 3">ESL0177</strain>
    </source>
</reference>
<accession>A0A2V4DUN5</accession>
<dbReference type="Pfam" id="PF18451">
    <property type="entry name" value="CdiA_C"/>
    <property type="match status" value="1"/>
</dbReference>
<protein>
    <recommendedName>
        <fullName evidence="1">tRNA nuclease CdiA C-terminal domain-containing protein</fullName>
    </recommendedName>
</protein>
<name>A0A2V4DUN5_9GAMM</name>
<feature type="domain" description="tRNA nuclease CdiA C-terminal" evidence="1">
    <location>
        <begin position="273"/>
        <end position="346"/>
    </location>
</feature>
<evidence type="ECO:0000259" key="1">
    <source>
        <dbReference type="Pfam" id="PF18451"/>
    </source>
</evidence>